<gene>
    <name evidence="2" type="ORF">SAMN05421795_10263</name>
</gene>
<name>A0A1N7KQS7_9RHOB</name>
<reference evidence="3" key="1">
    <citation type="submission" date="2017-01" db="EMBL/GenBank/DDBJ databases">
        <authorList>
            <person name="Varghese N."/>
            <person name="Submissions S."/>
        </authorList>
    </citation>
    <scope>NUCLEOTIDE SEQUENCE [LARGE SCALE GENOMIC DNA]</scope>
    <source>
        <strain evidence="3">DSM 18714</strain>
    </source>
</reference>
<protein>
    <submittedName>
        <fullName evidence="2">Protein N-acetyltransferase, RimJ/RimL family</fullName>
    </submittedName>
</protein>
<keyword evidence="3" id="KW-1185">Reference proteome</keyword>
<organism evidence="2 3">
    <name type="scientific">Phaeovulum vinaykumarii</name>
    <dbReference type="NCBI Taxonomy" id="407234"/>
    <lineage>
        <taxon>Bacteria</taxon>
        <taxon>Pseudomonadati</taxon>
        <taxon>Pseudomonadota</taxon>
        <taxon>Alphaproteobacteria</taxon>
        <taxon>Rhodobacterales</taxon>
        <taxon>Paracoccaceae</taxon>
        <taxon>Phaeovulum</taxon>
    </lineage>
</organism>
<sequence>MSRKEILKSDALDDGYISHLRFVEESDAAFICGLRSDSKLNAHISQADVSVEAQRKWISDYKAREAAGDEYYFVIRHQAKDYGVVRMYDFQPDSFCWGSWIILPERPSGLVTFSALMMYEIGFDVLDYPRSHFDVRHGNTNVINFHLRSGATPTHADEANQYFNFERAQWPVFREKSAAQLNAHRMPCR</sequence>
<dbReference type="SUPFAM" id="SSF55729">
    <property type="entry name" value="Acyl-CoA N-acyltransferases (Nat)"/>
    <property type="match status" value="1"/>
</dbReference>
<dbReference type="STRING" id="407234.SAMN05421795_10263"/>
<evidence type="ECO:0000313" key="2">
    <source>
        <dbReference type="EMBL" id="SIS63963.1"/>
    </source>
</evidence>
<dbReference type="Pfam" id="PF13302">
    <property type="entry name" value="Acetyltransf_3"/>
    <property type="match status" value="1"/>
</dbReference>
<proteinExistence type="predicted"/>
<dbReference type="EMBL" id="FTOM01000002">
    <property type="protein sequence ID" value="SIS63963.1"/>
    <property type="molecule type" value="Genomic_DNA"/>
</dbReference>
<keyword evidence="2" id="KW-0808">Transferase</keyword>
<dbReference type="InterPro" id="IPR000182">
    <property type="entry name" value="GNAT_dom"/>
</dbReference>
<dbReference type="AlphaFoldDB" id="A0A1N7KQS7"/>
<evidence type="ECO:0000259" key="1">
    <source>
        <dbReference type="Pfam" id="PF13302"/>
    </source>
</evidence>
<dbReference type="Gene3D" id="3.40.630.30">
    <property type="match status" value="1"/>
</dbReference>
<dbReference type="RefSeq" id="WP_076363782.1">
    <property type="nucleotide sequence ID" value="NZ_FTOM01000002.1"/>
</dbReference>
<dbReference type="InterPro" id="IPR016181">
    <property type="entry name" value="Acyl_CoA_acyltransferase"/>
</dbReference>
<dbReference type="GO" id="GO:0016747">
    <property type="term" value="F:acyltransferase activity, transferring groups other than amino-acyl groups"/>
    <property type="evidence" value="ECO:0007669"/>
    <property type="project" value="InterPro"/>
</dbReference>
<evidence type="ECO:0000313" key="3">
    <source>
        <dbReference type="Proteomes" id="UP000186098"/>
    </source>
</evidence>
<feature type="domain" description="N-acetyltransferase" evidence="1">
    <location>
        <begin position="20"/>
        <end position="151"/>
    </location>
</feature>
<dbReference type="Proteomes" id="UP000186098">
    <property type="component" value="Unassembled WGS sequence"/>
</dbReference>
<accession>A0A1N7KQS7</accession>